<dbReference type="Proteomes" id="UP000845800">
    <property type="component" value="Unassembled WGS sequence"/>
</dbReference>
<dbReference type="Gene3D" id="2.60.40.1090">
    <property type="entry name" value="Fimbrial-type adhesion domain"/>
    <property type="match status" value="1"/>
</dbReference>
<dbReference type="InterPro" id="IPR050263">
    <property type="entry name" value="Bact_Fimbrial_Adh_Pro"/>
</dbReference>
<dbReference type="GO" id="GO:0009289">
    <property type="term" value="C:pilus"/>
    <property type="evidence" value="ECO:0007669"/>
    <property type="project" value="InterPro"/>
</dbReference>
<protein>
    <submittedName>
        <fullName evidence="3">Fimbrial protein</fullName>
    </submittedName>
</protein>
<dbReference type="EMBL" id="AASVQO010000043">
    <property type="protein sequence ID" value="EFH3676676.1"/>
    <property type="molecule type" value="Genomic_DNA"/>
</dbReference>
<dbReference type="PRINTS" id="PR01613">
    <property type="entry name" value="FIMBRIALPAPF"/>
</dbReference>
<evidence type="ECO:0000313" key="3">
    <source>
        <dbReference type="EMBL" id="HAI5333984.1"/>
    </source>
</evidence>
<dbReference type="EMBL" id="DABERK010000026">
    <property type="protein sequence ID" value="HAI5333984.1"/>
    <property type="molecule type" value="Genomic_DNA"/>
</dbReference>
<comment type="caution">
    <text evidence="3">The sequence shown here is derived from an EMBL/GenBank/DDBJ whole genome shotgun (WGS) entry which is preliminary data.</text>
</comment>
<dbReference type="InterPro" id="IPR005430">
    <property type="entry name" value="P_pili_tip_PapF"/>
</dbReference>
<reference evidence="2 4" key="2">
    <citation type="submission" date="2019-12" db="EMBL/GenBank/DDBJ databases">
        <authorList>
            <consortium name="NARMS: The National Antimicrobial Resistance Monitoring System"/>
        </authorList>
    </citation>
    <scope>NUCLEOTIDE SEQUENCE [LARGE SCALE GENOMIC DNA]</scope>
    <source>
        <strain evidence="2 4">CVM N19EC0189</strain>
    </source>
</reference>
<evidence type="ECO:0000313" key="4">
    <source>
        <dbReference type="Proteomes" id="UP000534496"/>
    </source>
</evidence>
<proteinExistence type="predicted"/>
<reference evidence="3" key="1">
    <citation type="journal article" date="2018" name="Genome Biol.">
        <title>SKESA: strategic k-mer extension for scrupulous assemblies.</title>
        <authorList>
            <person name="Souvorov A."/>
            <person name="Agarwala R."/>
            <person name="Lipman D.J."/>
        </authorList>
    </citation>
    <scope>NUCLEOTIDE SEQUENCE [LARGE SCALE GENOMIC DNA]</scope>
    <source>
        <strain evidence="3">AMC_487</strain>
    </source>
</reference>
<dbReference type="InterPro" id="IPR008966">
    <property type="entry name" value="Adhesion_dom_sf"/>
</dbReference>
<name>A0A797I1E2_ECOLX</name>
<dbReference type="Pfam" id="PF00419">
    <property type="entry name" value="Fimbrial"/>
    <property type="match status" value="1"/>
</dbReference>
<dbReference type="InterPro" id="IPR000259">
    <property type="entry name" value="Adhesion_dom_fimbrial"/>
</dbReference>
<gene>
    <name evidence="2" type="ORF">F9461_26395</name>
    <name evidence="3" type="ORF">HJQ60_004029</name>
</gene>
<dbReference type="GO" id="GO:0043709">
    <property type="term" value="P:cell adhesion involved in single-species biofilm formation"/>
    <property type="evidence" value="ECO:0007669"/>
    <property type="project" value="TreeGrafter"/>
</dbReference>
<dbReference type="PANTHER" id="PTHR33420">
    <property type="entry name" value="FIMBRIAL SUBUNIT ELFA-RELATED"/>
    <property type="match status" value="1"/>
</dbReference>
<evidence type="ECO:0000259" key="1">
    <source>
        <dbReference type="Pfam" id="PF00419"/>
    </source>
</evidence>
<dbReference type="RefSeq" id="WP_157916444.1">
    <property type="nucleotide sequence ID" value="NZ_BFPI01000050.1"/>
</dbReference>
<evidence type="ECO:0000313" key="2">
    <source>
        <dbReference type="EMBL" id="EFH3676676.1"/>
    </source>
</evidence>
<dbReference type="PANTHER" id="PTHR33420:SF26">
    <property type="entry name" value="FIMBRIAL SUBUNIT"/>
    <property type="match status" value="1"/>
</dbReference>
<feature type="domain" description="Fimbrial-type adhesion" evidence="1">
    <location>
        <begin position="30"/>
        <end position="168"/>
    </location>
</feature>
<organism evidence="3">
    <name type="scientific">Escherichia coli</name>
    <dbReference type="NCBI Taxonomy" id="562"/>
    <lineage>
        <taxon>Bacteria</taxon>
        <taxon>Pseudomonadati</taxon>
        <taxon>Pseudomonadota</taxon>
        <taxon>Gammaproteobacteria</taxon>
        <taxon>Enterobacterales</taxon>
        <taxon>Enterobacteriaceae</taxon>
        <taxon>Escherichia</taxon>
    </lineage>
</organism>
<dbReference type="SUPFAM" id="SSF49401">
    <property type="entry name" value="Bacterial adhesins"/>
    <property type="match status" value="1"/>
</dbReference>
<reference evidence="3" key="3">
    <citation type="submission" date="2020-03" db="EMBL/GenBank/DDBJ databases">
        <authorList>
            <consortium name="NCBI Pathogen Detection Project"/>
        </authorList>
    </citation>
    <scope>NUCLEOTIDE SEQUENCE</scope>
    <source>
        <strain evidence="3">AMC_487</strain>
    </source>
</reference>
<dbReference type="Proteomes" id="UP000534496">
    <property type="component" value="Unassembled WGS sequence"/>
</dbReference>
<dbReference type="InterPro" id="IPR036937">
    <property type="entry name" value="Adhesion_dom_fimbrial_sf"/>
</dbReference>
<sequence length="169" mass="18885">MMSMLRKFIFLFVLFTFVNSVRAVDVPVRIYGTIIIPPCEINSGEPVNVDFGNVQEEKINSRTYDKKIIVPVRCPYHQGDVSLTITAASIIENADVVATDIEGLGILLYEEGNNKPLSLNNAATISTGLRGKGEEYSNFTFIASLYKYGKNKLKKGVFRATVMIDIYYI</sequence>
<dbReference type="AlphaFoldDB" id="A0A797I1E2"/>
<accession>A0A797I1E2</accession>